<dbReference type="PANTHER" id="PTHR38436:SF1">
    <property type="entry name" value="ESTER CYCLASE"/>
    <property type="match status" value="1"/>
</dbReference>
<dbReference type="Proteomes" id="UP000294887">
    <property type="component" value="Unassembled WGS sequence"/>
</dbReference>
<dbReference type="InterPro" id="IPR009959">
    <property type="entry name" value="Cyclase_SnoaL-like"/>
</dbReference>
<name>A0A4R1F9H3_9GAMM</name>
<feature type="signal peptide" evidence="1">
    <location>
        <begin position="1"/>
        <end position="27"/>
    </location>
</feature>
<dbReference type="RefSeq" id="WP_207907034.1">
    <property type="nucleotide sequence ID" value="NZ_BAAAFU010000004.1"/>
</dbReference>
<proteinExistence type="predicted"/>
<evidence type="ECO:0000313" key="3">
    <source>
        <dbReference type="Proteomes" id="UP000294887"/>
    </source>
</evidence>
<dbReference type="PANTHER" id="PTHR38436">
    <property type="entry name" value="POLYKETIDE CYCLASE SNOAL-LIKE DOMAIN"/>
    <property type="match status" value="1"/>
</dbReference>
<evidence type="ECO:0000313" key="2">
    <source>
        <dbReference type="EMBL" id="TCJ87431.1"/>
    </source>
</evidence>
<comment type="caution">
    <text evidence="2">The sequence shown here is derived from an EMBL/GenBank/DDBJ whole genome shotgun (WGS) entry which is preliminary data.</text>
</comment>
<organism evidence="2 3">
    <name type="scientific">Cocleimonas flava</name>
    <dbReference type="NCBI Taxonomy" id="634765"/>
    <lineage>
        <taxon>Bacteria</taxon>
        <taxon>Pseudomonadati</taxon>
        <taxon>Pseudomonadota</taxon>
        <taxon>Gammaproteobacteria</taxon>
        <taxon>Thiotrichales</taxon>
        <taxon>Thiotrichaceae</taxon>
        <taxon>Cocleimonas</taxon>
    </lineage>
</organism>
<dbReference type="Gene3D" id="3.10.450.50">
    <property type="match status" value="1"/>
</dbReference>
<feature type="chain" id="PRO_5020351086" evidence="1">
    <location>
        <begin position="28"/>
        <end position="163"/>
    </location>
</feature>
<protein>
    <submittedName>
        <fullName evidence="2">SnoaL-like polyketide cyclase</fullName>
    </submittedName>
</protein>
<gene>
    <name evidence="2" type="ORF">EV695_1941</name>
</gene>
<sequence>MMNIFKKIFALLMVAALPMMAMSNVSAADNKATTQTFYDLLSNPGSAAAVKNFNTHIADDWESIGNYSGKNKSKEAFLGQIGFFSKLIPNLKWEPQEMIESGNRVVVRSRATGTPTGPLFGVDGKGKSFDILTIDIHTIENGKIVKTYHVEDWSGALGQLKGK</sequence>
<accession>A0A4R1F9H3</accession>
<keyword evidence="3" id="KW-1185">Reference proteome</keyword>
<reference evidence="2 3" key="1">
    <citation type="submission" date="2019-03" db="EMBL/GenBank/DDBJ databases">
        <title>Genomic Encyclopedia of Type Strains, Phase IV (KMG-IV): sequencing the most valuable type-strain genomes for metagenomic binning, comparative biology and taxonomic classification.</title>
        <authorList>
            <person name="Goeker M."/>
        </authorList>
    </citation>
    <scope>NUCLEOTIDE SEQUENCE [LARGE SCALE GENOMIC DNA]</scope>
    <source>
        <strain evidence="2 3">DSM 24830</strain>
    </source>
</reference>
<dbReference type="InterPro" id="IPR032710">
    <property type="entry name" value="NTF2-like_dom_sf"/>
</dbReference>
<dbReference type="AlphaFoldDB" id="A0A4R1F9H3"/>
<evidence type="ECO:0000256" key="1">
    <source>
        <dbReference type="SAM" id="SignalP"/>
    </source>
</evidence>
<dbReference type="SUPFAM" id="SSF54427">
    <property type="entry name" value="NTF2-like"/>
    <property type="match status" value="1"/>
</dbReference>
<keyword evidence="1" id="KW-0732">Signal</keyword>
<dbReference type="Pfam" id="PF07366">
    <property type="entry name" value="SnoaL"/>
    <property type="match status" value="1"/>
</dbReference>
<dbReference type="EMBL" id="SMFQ01000003">
    <property type="protein sequence ID" value="TCJ87431.1"/>
    <property type="molecule type" value="Genomic_DNA"/>
</dbReference>
<dbReference type="GO" id="GO:0030638">
    <property type="term" value="P:polyketide metabolic process"/>
    <property type="evidence" value="ECO:0007669"/>
    <property type="project" value="InterPro"/>
</dbReference>